<evidence type="ECO:0000313" key="7">
    <source>
        <dbReference type="EMBL" id="ADZ82658.1"/>
    </source>
</evidence>
<evidence type="ECO:0000256" key="1">
    <source>
        <dbReference type="ARBA" id="ARBA00003283"/>
    </source>
</evidence>
<dbReference type="PROSITE" id="PS51898">
    <property type="entry name" value="TYR_RECOMBINASE"/>
    <property type="match status" value="1"/>
</dbReference>
<dbReference type="KEGG" id="cle:Clole_0926"/>
<keyword evidence="4" id="KW-0238">DNA-binding</keyword>
<dbReference type="RefSeq" id="WP_013655959.1">
    <property type="nucleotide sequence ID" value="NC_015275.1"/>
</dbReference>
<dbReference type="AlphaFoldDB" id="F2JQR3"/>
<dbReference type="CDD" id="cd01189">
    <property type="entry name" value="INT_ICEBs1_C_like"/>
    <property type="match status" value="1"/>
</dbReference>
<name>F2JQR3_CELLD</name>
<organism evidence="7 8">
    <name type="scientific">Cellulosilyticum lentocellum (strain ATCC 49066 / DSM 5427 / NCIMB 11756 / RHM5)</name>
    <name type="common">Clostridium lentocellum</name>
    <dbReference type="NCBI Taxonomy" id="642492"/>
    <lineage>
        <taxon>Bacteria</taxon>
        <taxon>Bacillati</taxon>
        <taxon>Bacillota</taxon>
        <taxon>Clostridia</taxon>
        <taxon>Lachnospirales</taxon>
        <taxon>Cellulosilyticaceae</taxon>
        <taxon>Cellulosilyticum</taxon>
    </lineage>
</organism>
<keyword evidence="3" id="KW-0229">DNA integration</keyword>
<comment type="similarity">
    <text evidence="2">Belongs to the 'phage' integrase family.</text>
</comment>
<keyword evidence="8" id="KW-1185">Reference proteome</keyword>
<dbReference type="GO" id="GO:0015074">
    <property type="term" value="P:DNA integration"/>
    <property type="evidence" value="ECO:0007669"/>
    <property type="project" value="UniProtKB-KW"/>
</dbReference>
<reference evidence="7 8" key="1">
    <citation type="journal article" date="2011" name="J. Bacteriol.">
        <title>Complete genome sequence of the cellulose-degrading bacterium Cellulosilyticum lentocellum.</title>
        <authorList>
            <consortium name="US DOE Joint Genome Institute"/>
            <person name="Miller D.A."/>
            <person name="Suen G."/>
            <person name="Bruce D."/>
            <person name="Copeland A."/>
            <person name="Cheng J.F."/>
            <person name="Detter C."/>
            <person name="Goodwin L.A."/>
            <person name="Han C.S."/>
            <person name="Hauser L.J."/>
            <person name="Land M.L."/>
            <person name="Lapidus A."/>
            <person name="Lucas S."/>
            <person name="Meincke L."/>
            <person name="Pitluck S."/>
            <person name="Tapia R."/>
            <person name="Teshima H."/>
            <person name="Woyke T."/>
            <person name="Fox B.G."/>
            <person name="Angert E.R."/>
            <person name="Currie C.R."/>
        </authorList>
    </citation>
    <scope>NUCLEOTIDE SEQUENCE [LARGE SCALE GENOMIC DNA]</scope>
    <source>
        <strain evidence="8">ATCC 49066 / DSM 5427 / NCIMB 11756 / RHM5</strain>
    </source>
</reference>
<dbReference type="InterPro" id="IPR004107">
    <property type="entry name" value="Integrase_SAM-like_N"/>
</dbReference>
<dbReference type="eggNOG" id="COG0582">
    <property type="taxonomic scope" value="Bacteria"/>
</dbReference>
<dbReference type="Gene3D" id="1.10.443.10">
    <property type="entry name" value="Intergrase catalytic core"/>
    <property type="match status" value="1"/>
</dbReference>
<dbReference type="InterPro" id="IPR011010">
    <property type="entry name" value="DNA_brk_join_enz"/>
</dbReference>
<evidence type="ECO:0000256" key="4">
    <source>
        <dbReference type="ARBA" id="ARBA00023125"/>
    </source>
</evidence>
<proteinExistence type="inferred from homology"/>
<evidence type="ECO:0000313" key="8">
    <source>
        <dbReference type="Proteomes" id="UP000008467"/>
    </source>
</evidence>
<dbReference type="SUPFAM" id="SSF56349">
    <property type="entry name" value="DNA breaking-rejoining enzymes"/>
    <property type="match status" value="1"/>
</dbReference>
<dbReference type="Pfam" id="PF14659">
    <property type="entry name" value="Phage_int_SAM_3"/>
    <property type="match status" value="1"/>
</dbReference>
<dbReference type="Gene3D" id="1.10.150.130">
    <property type="match status" value="1"/>
</dbReference>
<protein>
    <submittedName>
        <fullName evidence="7">Integrase family protein</fullName>
    </submittedName>
</protein>
<dbReference type="GO" id="GO:0003677">
    <property type="term" value="F:DNA binding"/>
    <property type="evidence" value="ECO:0007669"/>
    <property type="project" value="UniProtKB-KW"/>
</dbReference>
<dbReference type="HOGENOM" id="CLU_027562_17_1_9"/>
<keyword evidence="5" id="KW-0233">DNA recombination</keyword>
<dbReference type="PANTHER" id="PTHR30349:SF64">
    <property type="entry name" value="PROPHAGE INTEGRASE INTD-RELATED"/>
    <property type="match status" value="1"/>
</dbReference>
<evidence type="ECO:0000256" key="2">
    <source>
        <dbReference type="ARBA" id="ARBA00008857"/>
    </source>
</evidence>
<accession>F2JQR3</accession>
<gene>
    <name evidence="7" type="ordered locus">Clole_0926</name>
</gene>
<evidence type="ECO:0000256" key="5">
    <source>
        <dbReference type="ARBA" id="ARBA00023172"/>
    </source>
</evidence>
<dbReference type="PANTHER" id="PTHR30349">
    <property type="entry name" value="PHAGE INTEGRASE-RELATED"/>
    <property type="match status" value="1"/>
</dbReference>
<dbReference type="Pfam" id="PF00589">
    <property type="entry name" value="Phage_integrase"/>
    <property type="match status" value="1"/>
</dbReference>
<dbReference type="Proteomes" id="UP000008467">
    <property type="component" value="Chromosome"/>
</dbReference>
<dbReference type="InterPro" id="IPR013762">
    <property type="entry name" value="Integrase-like_cat_sf"/>
</dbReference>
<dbReference type="InterPro" id="IPR010998">
    <property type="entry name" value="Integrase_recombinase_N"/>
</dbReference>
<sequence>MASYFKREFKKKDGTTYTRWVGEEKINGKTKSVYGKTEKECKAKIKSLILEHEIYGNELKKNIYTLSEWTYKQLYEEVKPHIQASTFERYMSIYNTHIKNSVIGKTSITDINQIDIQNFFNSKNDMATGVLKIMRYTIRRVFEYAKKHDVIRENPCIGIKIPPSKAKTRDIIIMTLDEQEKFIEAASTRDNKALFLTALFTGLRMGELIALKWENVDLKNGTINVCESYKRVRAYTDNGDSEYIIDKKAPKTKNGNRIVPIPTKLLPILKEIRTDNELVFCNAKGQPMTEITIRREQKRICEQAQIRYINFHALRHTYATRLIENGIDVKTVSMLVGHADIQTTLNIYVHSTDDTKKNAVNTLDKFFNCKSYCK</sequence>
<dbReference type="STRING" id="642492.Clole_0926"/>
<feature type="domain" description="Tyr recombinase" evidence="6">
    <location>
        <begin position="169"/>
        <end position="361"/>
    </location>
</feature>
<dbReference type="EMBL" id="CP002582">
    <property type="protein sequence ID" value="ADZ82658.1"/>
    <property type="molecule type" value="Genomic_DNA"/>
</dbReference>
<evidence type="ECO:0000259" key="6">
    <source>
        <dbReference type="PROSITE" id="PS51898"/>
    </source>
</evidence>
<dbReference type="InterPro" id="IPR050090">
    <property type="entry name" value="Tyrosine_recombinase_XerCD"/>
</dbReference>
<dbReference type="GO" id="GO:0006310">
    <property type="term" value="P:DNA recombination"/>
    <property type="evidence" value="ECO:0007669"/>
    <property type="project" value="UniProtKB-KW"/>
</dbReference>
<comment type="function">
    <text evidence="1">Site-specific tyrosine recombinase, which acts by catalyzing the cutting and rejoining of the recombining DNA molecules.</text>
</comment>
<evidence type="ECO:0000256" key="3">
    <source>
        <dbReference type="ARBA" id="ARBA00022908"/>
    </source>
</evidence>
<dbReference type="InterPro" id="IPR002104">
    <property type="entry name" value="Integrase_catalytic"/>
</dbReference>